<evidence type="ECO:0000313" key="7">
    <source>
        <dbReference type="EMBL" id="PEG52723.1"/>
    </source>
</evidence>
<dbReference type="PRINTS" id="PR00455">
    <property type="entry name" value="HTHTETR"/>
</dbReference>
<accession>A0A1Q4HLK4</accession>
<keyword evidence="3" id="KW-0175">Coiled coil</keyword>
<dbReference type="Pfam" id="PF14246">
    <property type="entry name" value="TetR_C_7"/>
    <property type="match status" value="1"/>
</dbReference>
<dbReference type="InterPro" id="IPR050109">
    <property type="entry name" value="HTH-type_TetR-like_transc_reg"/>
</dbReference>
<dbReference type="Pfam" id="PF00440">
    <property type="entry name" value="TetR_N"/>
    <property type="match status" value="1"/>
</dbReference>
<evidence type="ECO:0000313" key="8">
    <source>
        <dbReference type="Proteomes" id="UP000191039"/>
    </source>
</evidence>
<dbReference type="Proteomes" id="UP000220340">
    <property type="component" value="Unassembled WGS sequence"/>
</dbReference>
<comment type="caution">
    <text evidence="7">The sequence shown here is derived from an EMBL/GenBank/DDBJ whole genome shotgun (WGS) entry which is preliminary data.</text>
</comment>
<name>A0A1Q4HLK4_9MYCO</name>
<dbReference type="SUPFAM" id="SSF46689">
    <property type="entry name" value="Homeodomain-like"/>
    <property type="match status" value="1"/>
</dbReference>
<dbReference type="PROSITE" id="PS50977">
    <property type="entry name" value="HTH_TETR_2"/>
    <property type="match status" value="1"/>
</dbReference>
<dbReference type="GO" id="GO:0003700">
    <property type="term" value="F:DNA-binding transcription factor activity"/>
    <property type="evidence" value="ECO:0007669"/>
    <property type="project" value="TreeGrafter"/>
</dbReference>
<gene>
    <name evidence="6" type="ORF">BV510_21540</name>
    <name evidence="7" type="ORF">CRI78_19705</name>
</gene>
<evidence type="ECO:0000256" key="1">
    <source>
        <dbReference type="ARBA" id="ARBA00023125"/>
    </source>
</evidence>
<reference evidence="7 9" key="2">
    <citation type="submission" date="2017-10" db="EMBL/GenBank/DDBJ databases">
        <title>The new phylogeny of genus Mycobacterium.</title>
        <authorList>
            <person name="Tortoli E."/>
            <person name="Trovato A."/>
            <person name="Cirillo D.M."/>
        </authorList>
    </citation>
    <scope>NUCLEOTIDE SEQUENCE [LARGE SCALE GENOMIC DNA]</scope>
    <source>
        <strain evidence="7 9">IP141170001</strain>
    </source>
</reference>
<evidence type="ECO:0000313" key="9">
    <source>
        <dbReference type="Proteomes" id="UP000220340"/>
    </source>
</evidence>
<dbReference type="Proteomes" id="UP000191039">
    <property type="component" value="Unassembled WGS sequence"/>
</dbReference>
<dbReference type="EMBL" id="MIJD01000270">
    <property type="protein sequence ID" value="OPE50019.1"/>
    <property type="molecule type" value="Genomic_DNA"/>
</dbReference>
<organism evidence="7 9">
    <name type="scientific">Mycolicibacterium diernhoferi</name>
    <dbReference type="NCBI Taxonomy" id="1801"/>
    <lineage>
        <taxon>Bacteria</taxon>
        <taxon>Bacillati</taxon>
        <taxon>Actinomycetota</taxon>
        <taxon>Actinomycetes</taxon>
        <taxon>Mycobacteriales</taxon>
        <taxon>Mycobacteriaceae</taxon>
        <taxon>Mycolicibacterium</taxon>
    </lineage>
</organism>
<feature type="coiled-coil region" evidence="3">
    <location>
        <begin position="226"/>
        <end position="253"/>
    </location>
</feature>
<dbReference type="InterPro" id="IPR009057">
    <property type="entry name" value="Homeodomain-like_sf"/>
</dbReference>
<sequence>MTEQPAEADGAPSATGPTSGKRRPGRPTLSNEHLLDTALDLFLQNGFERTTIEGIAAAAGMAKRTVYTRYGDKTTLFKAALTRAIEEWIIPIELLQEAESDDLEETLLRIGQILVANVLSRGGQRLLHLTNAVSGQMPEISAFNVQKGTEPTLAYLADLFRRRIARDGVELPHADEAAEAFLDLVVGGPANASSRGVVFTSDEVDRHTRYSVGLFLRGVLPPDRDAVVAEEEKVRLERSIAEALTQLDQARTQLEAGLRPAEVRDDVSCE</sequence>
<proteinExistence type="predicted"/>
<dbReference type="PANTHER" id="PTHR30055:SF146">
    <property type="entry name" value="HTH-TYPE TRANSCRIPTIONAL DUAL REGULATOR CECR"/>
    <property type="match status" value="1"/>
</dbReference>
<reference evidence="6 8" key="1">
    <citation type="submission" date="2016-09" db="EMBL/GenBank/DDBJ databases">
        <title>genome sequences of unsequenced Mycobacteria.</title>
        <authorList>
            <person name="Greninger A.L."/>
            <person name="Jerome K.R."/>
            <person name="Mcnair B."/>
            <person name="Wallis C."/>
            <person name="Fang F."/>
        </authorList>
    </citation>
    <scope>NUCLEOTIDE SEQUENCE [LARGE SCALE GENOMIC DNA]</scope>
    <source>
        <strain evidence="6 8">BM1</strain>
    </source>
</reference>
<dbReference type="AlphaFoldDB" id="A0A1Q4HLK4"/>
<dbReference type="GO" id="GO:0000976">
    <property type="term" value="F:transcription cis-regulatory region binding"/>
    <property type="evidence" value="ECO:0007669"/>
    <property type="project" value="TreeGrafter"/>
</dbReference>
<dbReference type="Gene3D" id="1.10.357.10">
    <property type="entry name" value="Tetracycline Repressor, domain 2"/>
    <property type="match status" value="1"/>
</dbReference>
<keyword evidence="1 2" id="KW-0238">DNA-binding</keyword>
<protein>
    <submittedName>
        <fullName evidence="6">TetR family transcriptional regulator</fullName>
    </submittedName>
    <submittedName>
        <fullName evidence="7">TetR/AcrR family transcriptional regulator</fullName>
    </submittedName>
</protein>
<dbReference type="OrthoDB" id="7186128at2"/>
<evidence type="ECO:0000313" key="6">
    <source>
        <dbReference type="EMBL" id="OPE50019.1"/>
    </source>
</evidence>
<evidence type="ECO:0000256" key="2">
    <source>
        <dbReference type="PROSITE-ProRule" id="PRU00335"/>
    </source>
</evidence>
<dbReference type="PANTHER" id="PTHR30055">
    <property type="entry name" value="HTH-TYPE TRANSCRIPTIONAL REGULATOR RUTR"/>
    <property type="match status" value="1"/>
</dbReference>
<evidence type="ECO:0000256" key="3">
    <source>
        <dbReference type="SAM" id="Coils"/>
    </source>
</evidence>
<feature type="DNA-binding region" description="H-T-H motif" evidence="2">
    <location>
        <begin position="51"/>
        <end position="70"/>
    </location>
</feature>
<dbReference type="InterPro" id="IPR001647">
    <property type="entry name" value="HTH_TetR"/>
</dbReference>
<feature type="domain" description="HTH tetR-type" evidence="5">
    <location>
        <begin position="28"/>
        <end position="88"/>
    </location>
</feature>
<evidence type="ECO:0000259" key="5">
    <source>
        <dbReference type="PROSITE" id="PS50977"/>
    </source>
</evidence>
<dbReference type="EMBL" id="PDCR01000027">
    <property type="protein sequence ID" value="PEG52723.1"/>
    <property type="molecule type" value="Genomic_DNA"/>
</dbReference>
<feature type="region of interest" description="Disordered" evidence="4">
    <location>
        <begin position="1"/>
        <end position="29"/>
    </location>
</feature>
<keyword evidence="9" id="KW-1185">Reference proteome</keyword>
<dbReference type="InterPro" id="IPR039536">
    <property type="entry name" value="TetR_C_Proteobacteria"/>
</dbReference>
<evidence type="ECO:0000256" key="4">
    <source>
        <dbReference type="SAM" id="MobiDB-lite"/>
    </source>
</evidence>
<dbReference type="RefSeq" id="WP_073853675.1">
    <property type="nucleotide sequence ID" value="NZ_BAAATC010000018.1"/>
</dbReference>